<protein>
    <recommendedName>
        <fullName evidence="3">PepSY domain-containing protein</fullName>
    </recommendedName>
</protein>
<dbReference type="SUPFAM" id="SSF160574">
    <property type="entry name" value="BT0923-like"/>
    <property type="match status" value="1"/>
</dbReference>
<evidence type="ECO:0000313" key="1">
    <source>
        <dbReference type="EMBL" id="RHA73338.1"/>
    </source>
</evidence>
<evidence type="ECO:0008006" key="3">
    <source>
        <dbReference type="Google" id="ProtNLM"/>
    </source>
</evidence>
<accession>A0A413SW31</accession>
<evidence type="ECO:0000313" key="2">
    <source>
        <dbReference type="Proteomes" id="UP000283855"/>
    </source>
</evidence>
<reference evidence="1 2" key="1">
    <citation type="submission" date="2018-08" db="EMBL/GenBank/DDBJ databases">
        <title>A genome reference for cultivated species of the human gut microbiota.</title>
        <authorList>
            <person name="Zou Y."/>
            <person name="Xue W."/>
            <person name="Luo G."/>
        </authorList>
    </citation>
    <scope>NUCLEOTIDE SEQUENCE [LARGE SCALE GENOMIC DNA]</scope>
    <source>
        <strain evidence="1 2">AM42-38</strain>
    </source>
</reference>
<dbReference type="GeneID" id="78406312"/>
<proteinExistence type="predicted"/>
<gene>
    <name evidence="1" type="ORF">DW921_13360</name>
</gene>
<dbReference type="Proteomes" id="UP000283855">
    <property type="component" value="Unassembled WGS sequence"/>
</dbReference>
<comment type="caution">
    <text evidence="1">The sequence shown here is derived from an EMBL/GenBank/DDBJ whole genome shotgun (WGS) entry which is preliminary data.</text>
</comment>
<name>A0A413SW31_9BACT</name>
<dbReference type="Gene3D" id="3.10.450.360">
    <property type="match status" value="1"/>
</dbReference>
<dbReference type="AlphaFoldDB" id="A0A413SW31"/>
<dbReference type="RefSeq" id="WP_008143278.1">
    <property type="nucleotide sequence ID" value="NZ_CABJGD010000038.1"/>
</dbReference>
<sequence length="102" mass="10828">MKKLFVAVALVMGVGTTVAFAADNQTTAASVAVAVNDFVPVEVDDLPQAVKDTLAKDYADYMVKEAAVEANEDGTQTYKVTLTAQDDTEQTVLLSENGEVLK</sequence>
<dbReference type="EMBL" id="QSFT01000038">
    <property type="protein sequence ID" value="RHA73338.1"/>
    <property type="molecule type" value="Genomic_DNA"/>
</dbReference>
<organism evidence="1 2">
    <name type="scientific">Phocaeicola coprophilus</name>
    <dbReference type="NCBI Taxonomy" id="387090"/>
    <lineage>
        <taxon>Bacteria</taxon>
        <taxon>Pseudomonadati</taxon>
        <taxon>Bacteroidota</taxon>
        <taxon>Bacteroidia</taxon>
        <taxon>Bacteroidales</taxon>
        <taxon>Bacteroidaceae</taxon>
        <taxon>Phocaeicola</taxon>
    </lineage>
</organism>